<protein>
    <submittedName>
        <fullName evidence="8">Cytochrome P450</fullName>
    </submittedName>
</protein>
<dbReference type="Proteomes" id="UP000053477">
    <property type="component" value="Unassembled WGS sequence"/>
</dbReference>
<keyword evidence="4 6" id="KW-0479">Metal-binding</keyword>
<dbReference type="Pfam" id="PF00067">
    <property type="entry name" value="p450"/>
    <property type="match status" value="1"/>
</dbReference>
<dbReference type="GO" id="GO:0005506">
    <property type="term" value="F:iron ion binding"/>
    <property type="evidence" value="ECO:0007669"/>
    <property type="project" value="InterPro"/>
</dbReference>
<dbReference type="PRINTS" id="PR00465">
    <property type="entry name" value="EP450IV"/>
</dbReference>
<feature type="transmembrane region" description="Helical" evidence="7">
    <location>
        <begin position="287"/>
        <end position="310"/>
    </location>
</feature>
<proteinExistence type="inferred from homology"/>
<gene>
    <name evidence="8" type="ORF">SCHPADRAFT_881757</name>
</gene>
<dbReference type="GO" id="GO:0020037">
    <property type="term" value="F:heme binding"/>
    <property type="evidence" value="ECO:0007669"/>
    <property type="project" value="InterPro"/>
</dbReference>
<evidence type="ECO:0000256" key="3">
    <source>
        <dbReference type="ARBA" id="ARBA00022617"/>
    </source>
</evidence>
<dbReference type="InterPro" id="IPR036396">
    <property type="entry name" value="Cyt_P450_sf"/>
</dbReference>
<dbReference type="InParanoid" id="A0A0H2R6G6"/>
<keyword evidence="7" id="KW-0812">Transmembrane</keyword>
<evidence type="ECO:0000313" key="8">
    <source>
        <dbReference type="EMBL" id="KLO07419.1"/>
    </source>
</evidence>
<feature type="binding site" description="axial binding residue" evidence="6">
    <location>
        <position position="451"/>
    </location>
    <ligand>
        <name>heme</name>
        <dbReference type="ChEBI" id="CHEBI:30413"/>
    </ligand>
    <ligandPart>
        <name>Fe</name>
        <dbReference type="ChEBI" id="CHEBI:18248"/>
    </ligandPart>
</feature>
<dbReference type="PANTHER" id="PTHR24304">
    <property type="entry name" value="CYTOCHROME P450 FAMILY 7"/>
    <property type="match status" value="1"/>
</dbReference>
<dbReference type="AlphaFoldDB" id="A0A0H2R6G6"/>
<dbReference type="SUPFAM" id="SSF48264">
    <property type="entry name" value="Cytochrome P450"/>
    <property type="match status" value="1"/>
</dbReference>
<name>A0A0H2R6G6_9AGAM</name>
<evidence type="ECO:0000256" key="7">
    <source>
        <dbReference type="SAM" id="Phobius"/>
    </source>
</evidence>
<evidence type="ECO:0000313" key="9">
    <source>
        <dbReference type="Proteomes" id="UP000053477"/>
    </source>
</evidence>
<organism evidence="8 9">
    <name type="scientific">Schizopora paradoxa</name>
    <dbReference type="NCBI Taxonomy" id="27342"/>
    <lineage>
        <taxon>Eukaryota</taxon>
        <taxon>Fungi</taxon>
        <taxon>Dikarya</taxon>
        <taxon>Basidiomycota</taxon>
        <taxon>Agaricomycotina</taxon>
        <taxon>Agaricomycetes</taxon>
        <taxon>Hymenochaetales</taxon>
        <taxon>Schizoporaceae</taxon>
        <taxon>Schizopora</taxon>
    </lineage>
</organism>
<evidence type="ECO:0000256" key="6">
    <source>
        <dbReference type="PIRSR" id="PIRSR602403-1"/>
    </source>
</evidence>
<dbReference type="PANTHER" id="PTHR24304:SF2">
    <property type="entry name" value="24-HYDROXYCHOLESTEROL 7-ALPHA-HYDROXYLASE"/>
    <property type="match status" value="1"/>
</dbReference>
<reference evidence="8 9" key="1">
    <citation type="submission" date="2015-04" db="EMBL/GenBank/DDBJ databases">
        <title>Complete genome sequence of Schizopora paradoxa KUC8140, a cosmopolitan wood degrader in East Asia.</title>
        <authorList>
            <consortium name="DOE Joint Genome Institute"/>
            <person name="Min B."/>
            <person name="Park H."/>
            <person name="Jang Y."/>
            <person name="Kim J.-J."/>
            <person name="Kim K.H."/>
            <person name="Pangilinan J."/>
            <person name="Lipzen A."/>
            <person name="Riley R."/>
            <person name="Grigoriev I.V."/>
            <person name="Spatafora J.W."/>
            <person name="Choi I.-G."/>
        </authorList>
    </citation>
    <scope>NUCLEOTIDE SEQUENCE [LARGE SCALE GENOMIC DNA]</scope>
    <source>
        <strain evidence="8 9">KUC8140</strain>
    </source>
</reference>
<dbReference type="InterPro" id="IPR001128">
    <property type="entry name" value="Cyt_P450"/>
</dbReference>
<dbReference type="OrthoDB" id="1055148at2759"/>
<sequence length="516" mass="57745">MSNASILGTSSTSIVAIKDTAIIGGLLAVLAVAFAASSTWNTKGASKGIPTLRGPPIFGHWRFFSDRYAFINDGLKKLGSAFQFTVLNHTVLVVSGEQARTDFLNSSTLSFREGYKVLFGVTPSVRHVKANFDSFESSEASWFAKRVVSILRRDRLQRMIPRIFDDIRAGMKPWGISGQFDPLEDIYDVVFQLTVRASSSTELANDPVAVKKLKHCLHDCEKASSPASLLVSWLPSKDRKQRQKSSKEMYQMFKKVLDERKTMGHREDDPTQVLIDEGNTDNDIVEFSMIALFAGVANTGIMAAWVLMYLATDPVWKAKVGDEVQNFITKYAPGFETADSDDQIDNLAAQLSKIPSIVWEEEMELTDLCLRETIRMAQSSVFLRRNVSPEEVKVGGASLASGEFVAYPSADVHHNPTVYEDPSRFDPMRHVPKEKEKAPPFVGWGAGRHPCLGMRFAKLEVKWIVAMFLAAYDYEVVNEAGKVVQTLPEPNHNNIFDRTKRPEGETLYIKYHRKTT</sequence>
<feature type="transmembrane region" description="Helical" evidence="7">
    <location>
        <begin position="21"/>
        <end position="40"/>
    </location>
</feature>
<keyword evidence="9" id="KW-1185">Reference proteome</keyword>
<evidence type="ECO:0000256" key="1">
    <source>
        <dbReference type="ARBA" id="ARBA00001971"/>
    </source>
</evidence>
<dbReference type="STRING" id="27342.A0A0H2R6G6"/>
<dbReference type="InterPro" id="IPR002403">
    <property type="entry name" value="Cyt_P450_E_grp-IV"/>
</dbReference>
<evidence type="ECO:0000256" key="4">
    <source>
        <dbReference type="ARBA" id="ARBA00022723"/>
    </source>
</evidence>
<evidence type="ECO:0000256" key="2">
    <source>
        <dbReference type="ARBA" id="ARBA00010617"/>
    </source>
</evidence>
<evidence type="ECO:0000256" key="5">
    <source>
        <dbReference type="ARBA" id="ARBA00023004"/>
    </source>
</evidence>
<keyword evidence="5 6" id="KW-0408">Iron</keyword>
<dbReference type="GO" id="GO:0004497">
    <property type="term" value="F:monooxygenase activity"/>
    <property type="evidence" value="ECO:0007669"/>
    <property type="project" value="InterPro"/>
</dbReference>
<keyword evidence="3 6" id="KW-0349">Heme</keyword>
<comment type="similarity">
    <text evidence="2">Belongs to the cytochrome P450 family.</text>
</comment>
<dbReference type="InterPro" id="IPR050529">
    <property type="entry name" value="CYP450_sterol_14alpha_dmase"/>
</dbReference>
<keyword evidence="7" id="KW-0472">Membrane</keyword>
<dbReference type="EMBL" id="KQ086140">
    <property type="protein sequence ID" value="KLO07419.1"/>
    <property type="molecule type" value="Genomic_DNA"/>
</dbReference>
<dbReference type="CDD" id="cd00302">
    <property type="entry name" value="cytochrome_P450"/>
    <property type="match status" value="1"/>
</dbReference>
<accession>A0A0H2R6G6</accession>
<dbReference type="GO" id="GO:0016705">
    <property type="term" value="F:oxidoreductase activity, acting on paired donors, with incorporation or reduction of molecular oxygen"/>
    <property type="evidence" value="ECO:0007669"/>
    <property type="project" value="InterPro"/>
</dbReference>
<keyword evidence="7" id="KW-1133">Transmembrane helix</keyword>
<comment type="cofactor">
    <cofactor evidence="1 6">
        <name>heme</name>
        <dbReference type="ChEBI" id="CHEBI:30413"/>
    </cofactor>
</comment>
<dbReference type="Gene3D" id="1.10.630.10">
    <property type="entry name" value="Cytochrome P450"/>
    <property type="match status" value="1"/>
</dbReference>